<sequence length="165" mass="18898">MDQLKTDVPNLRRICKSTANLQRLRTHLVGVIAHSGLYPMGKALFGYFDLFQWPHDSNLTMNIILFILGTLNTEIKGNFLPVGHTHEDIDALFGLFSKHLLLQDVYTFDGLCESFEDCTTKPRPRSTKPQKMFDTQLYYMIQPDDQRRVNFLKWSGLSQGAGFAP</sequence>
<protein>
    <recommendedName>
        <fullName evidence="1">DUF7869 domain-containing protein</fullName>
    </recommendedName>
</protein>
<dbReference type="PANTHER" id="PTHR33153:SF3">
    <property type="entry name" value="TRAFFICKING PROTEIN PARTICLE COMPLEX SUBUNIT 11 DOMAIN-CONTAINING PROTEIN"/>
    <property type="match status" value="1"/>
</dbReference>
<organism evidence="2 3">
    <name type="scientific">Paramuricea clavata</name>
    <name type="common">Red gorgonian</name>
    <name type="synonym">Violescent sea-whip</name>
    <dbReference type="NCBI Taxonomy" id="317549"/>
    <lineage>
        <taxon>Eukaryota</taxon>
        <taxon>Metazoa</taxon>
        <taxon>Cnidaria</taxon>
        <taxon>Anthozoa</taxon>
        <taxon>Octocorallia</taxon>
        <taxon>Malacalcyonacea</taxon>
        <taxon>Plexauridae</taxon>
        <taxon>Paramuricea</taxon>
    </lineage>
</organism>
<accession>A0A6S7LSN3</accession>
<dbReference type="Proteomes" id="UP001152795">
    <property type="component" value="Unassembled WGS sequence"/>
</dbReference>
<proteinExistence type="predicted"/>
<comment type="caution">
    <text evidence="2">The sequence shown here is derived from an EMBL/GenBank/DDBJ whole genome shotgun (WGS) entry which is preliminary data.</text>
</comment>
<dbReference type="InterPro" id="IPR057191">
    <property type="entry name" value="DUF7869"/>
</dbReference>
<gene>
    <name evidence="2" type="ORF">PACLA_8A057258</name>
</gene>
<dbReference type="Pfam" id="PF25273">
    <property type="entry name" value="DUF7869"/>
    <property type="match status" value="2"/>
</dbReference>
<feature type="domain" description="DUF7869" evidence="1">
    <location>
        <begin position="73"/>
        <end position="136"/>
    </location>
</feature>
<dbReference type="EMBL" id="CACRXK020028236">
    <property type="protein sequence ID" value="CAB4041389.1"/>
    <property type="molecule type" value="Genomic_DNA"/>
</dbReference>
<dbReference type="AlphaFoldDB" id="A0A6S7LSN3"/>
<dbReference type="OrthoDB" id="5984528at2759"/>
<feature type="domain" description="DUF7869" evidence="1">
    <location>
        <begin position="16"/>
        <end position="69"/>
    </location>
</feature>
<dbReference type="PANTHER" id="PTHR33153">
    <property type="entry name" value="MYND-TYPE DOMAIN-CONTAINING PROTEIN"/>
    <property type="match status" value="1"/>
</dbReference>
<reference evidence="2" key="1">
    <citation type="submission" date="2020-04" db="EMBL/GenBank/DDBJ databases">
        <authorList>
            <person name="Alioto T."/>
            <person name="Alioto T."/>
            <person name="Gomez Garrido J."/>
        </authorList>
    </citation>
    <scope>NUCLEOTIDE SEQUENCE</scope>
    <source>
        <strain evidence="2">A484AB</strain>
    </source>
</reference>
<evidence type="ECO:0000259" key="1">
    <source>
        <dbReference type="Pfam" id="PF25273"/>
    </source>
</evidence>
<evidence type="ECO:0000313" key="3">
    <source>
        <dbReference type="Proteomes" id="UP001152795"/>
    </source>
</evidence>
<keyword evidence="3" id="KW-1185">Reference proteome</keyword>
<evidence type="ECO:0000313" key="2">
    <source>
        <dbReference type="EMBL" id="CAB4041389.1"/>
    </source>
</evidence>
<name>A0A6S7LSN3_PARCT</name>